<dbReference type="EC" id="4.1.1.11" evidence="9"/>
<comment type="function">
    <text evidence="9">Catalyzes the pyruvoyl-dependent decarboxylation of aspartate to produce beta-alanine.</text>
</comment>
<dbReference type="PIRSF" id="PIRSF006246">
    <property type="entry name" value="Asp_decarbox"/>
    <property type="match status" value="1"/>
</dbReference>
<evidence type="ECO:0000256" key="3">
    <source>
        <dbReference type="ARBA" id="ARBA00022793"/>
    </source>
</evidence>
<dbReference type="Pfam" id="PF02261">
    <property type="entry name" value="Asp_decarbox"/>
    <property type="match status" value="1"/>
</dbReference>
<comment type="subunit">
    <text evidence="9">Heterooctamer of four alpha and four beta subunits.</text>
</comment>
<proteinExistence type="inferred from homology"/>
<comment type="similarity">
    <text evidence="9">Belongs to the PanD family.</text>
</comment>
<comment type="PTM">
    <text evidence="9 12">Is synthesized initially as an inactive proenzyme, which is activated by self-cleavage at a specific serine bond to produce a beta-subunit with a hydroxyl group at its C-terminus and an alpha-subunit with a pyruvoyl group at its N-terminus.</text>
</comment>
<keyword evidence="15" id="KW-1185">Reference proteome</keyword>
<evidence type="ECO:0000256" key="11">
    <source>
        <dbReference type="PIRSR" id="PIRSR006246-2"/>
    </source>
</evidence>
<dbReference type="HAMAP" id="MF_00446">
    <property type="entry name" value="PanD"/>
    <property type="match status" value="1"/>
</dbReference>
<dbReference type="GO" id="GO:0004068">
    <property type="term" value="F:aspartate 1-decarboxylase activity"/>
    <property type="evidence" value="ECO:0007669"/>
    <property type="project" value="UniProtKB-UniRule"/>
</dbReference>
<dbReference type="InterPro" id="IPR003190">
    <property type="entry name" value="Asp_decarbox"/>
</dbReference>
<keyword evidence="1 9" id="KW-0963">Cytoplasm</keyword>
<dbReference type="AlphaFoldDB" id="A0A0C2DQW3"/>
<evidence type="ECO:0000256" key="12">
    <source>
        <dbReference type="PIRSR" id="PIRSR006246-3"/>
    </source>
</evidence>
<accession>A0A0C2DQW3</accession>
<comment type="catalytic activity">
    <reaction evidence="9">
        <text>L-aspartate + H(+) = beta-alanine + CO2</text>
        <dbReference type="Rhea" id="RHEA:19497"/>
        <dbReference type="ChEBI" id="CHEBI:15378"/>
        <dbReference type="ChEBI" id="CHEBI:16526"/>
        <dbReference type="ChEBI" id="CHEBI:29991"/>
        <dbReference type="ChEBI" id="CHEBI:57966"/>
        <dbReference type="EC" id="4.1.1.11"/>
    </reaction>
</comment>
<dbReference type="GO" id="GO:0006523">
    <property type="term" value="P:alanine biosynthetic process"/>
    <property type="evidence" value="ECO:0007669"/>
    <property type="project" value="InterPro"/>
</dbReference>
<keyword evidence="8 9" id="KW-0670">Pyruvate</keyword>
<evidence type="ECO:0000256" key="5">
    <source>
        <dbReference type="ARBA" id="ARBA00023145"/>
    </source>
</evidence>
<keyword evidence="2 9" id="KW-0566">Pantothenate biosynthesis</keyword>
<dbReference type="RefSeq" id="WP_040100607.1">
    <property type="nucleotide sequence ID" value="NZ_JWJD01000007.1"/>
</dbReference>
<keyword evidence="5 9" id="KW-0865">Zymogen</keyword>
<evidence type="ECO:0000313" key="14">
    <source>
        <dbReference type="EMBL" id="KIH75824.1"/>
    </source>
</evidence>
<keyword evidence="7 9" id="KW-0704">Schiff base</keyword>
<evidence type="ECO:0000256" key="1">
    <source>
        <dbReference type="ARBA" id="ARBA00022490"/>
    </source>
</evidence>
<evidence type="ECO:0000256" key="13">
    <source>
        <dbReference type="PIRSR" id="PIRSR006246-5"/>
    </source>
</evidence>
<dbReference type="UniPathway" id="UPA00028">
    <property type="reaction ID" value="UER00002"/>
</dbReference>
<dbReference type="InterPro" id="IPR009010">
    <property type="entry name" value="Asp_de-COase-like_dom_sf"/>
</dbReference>
<feature type="chain" id="PRO_5014000200" description="Aspartate 1-decarboxylase beta chain" evidence="9 13">
    <location>
        <begin position="1"/>
        <end position="24"/>
    </location>
</feature>
<dbReference type="CDD" id="cd06919">
    <property type="entry name" value="Asp_decarbox"/>
    <property type="match status" value="1"/>
</dbReference>
<evidence type="ECO:0000256" key="8">
    <source>
        <dbReference type="ARBA" id="ARBA00023317"/>
    </source>
</evidence>
<organism evidence="14 15">
    <name type="scientific">Geoalkalibacter ferrihydriticus DSM 17813</name>
    <dbReference type="NCBI Taxonomy" id="1121915"/>
    <lineage>
        <taxon>Bacteria</taxon>
        <taxon>Pseudomonadati</taxon>
        <taxon>Thermodesulfobacteriota</taxon>
        <taxon>Desulfuromonadia</taxon>
        <taxon>Desulfuromonadales</taxon>
        <taxon>Geoalkalibacteraceae</taxon>
        <taxon>Geoalkalibacter</taxon>
    </lineage>
</organism>
<comment type="caution">
    <text evidence="14">The sequence shown here is derived from an EMBL/GenBank/DDBJ whole genome shotgun (WGS) entry which is preliminary data.</text>
</comment>
<evidence type="ECO:0000256" key="6">
    <source>
        <dbReference type="ARBA" id="ARBA00023239"/>
    </source>
</evidence>
<comment type="cofactor">
    <cofactor evidence="9 10">
        <name>pyruvate</name>
        <dbReference type="ChEBI" id="CHEBI:15361"/>
    </cofactor>
    <text evidence="9 10">Binds 1 pyruvoyl group covalently per subunit.</text>
</comment>
<feature type="chain" id="PRO_5014000203" description="Aspartate 1-decarboxylase alpha chain" evidence="9 13">
    <location>
        <begin position="25"/>
        <end position="131"/>
    </location>
</feature>
<feature type="active site" description="Schiff-base intermediate with substrate; via pyruvic acid" evidence="9 10">
    <location>
        <position position="25"/>
    </location>
</feature>
<evidence type="ECO:0000256" key="2">
    <source>
        <dbReference type="ARBA" id="ARBA00022655"/>
    </source>
</evidence>
<protein>
    <recommendedName>
        <fullName evidence="9">Aspartate 1-decarboxylase</fullName>
        <ecNumber evidence="9">4.1.1.11</ecNumber>
    </recommendedName>
    <alternativeName>
        <fullName evidence="9">Aspartate alpha-decarboxylase</fullName>
    </alternativeName>
    <component>
        <recommendedName>
            <fullName evidence="9">Aspartate 1-decarboxylase beta chain</fullName>
        </recommendedName>
    </component>
    <component>
        <recommendedName>
            <fullName evidence="9">Aspartate 1-decarboxylase alpha chain</fullName>
        </recommendedName>
    </component>
</protein>
<feature type="active site" description="Proton donor" evidence="9 10">
    <location>
        <position position="58"/>
    </location>
</feature>
<evidence type="ECO:0000256" key="9">
    <source>
        <dbReference type="HAMAP-Rule" id="MF_00446"/>
    </source>
</evidence>
<evidence type="ECO:0000256" key="4">
    <source>
        <dbReference type="ARBA" id="ARBA00022813"/>
    </source>
</evidence>
<dbReference type="SUPFAM" id="SSF50692">
    <property type="entry name" value="ADC-like"/>
    <property type="match status" value="1"/>
</dbReference>
<dbReference type="NCBIfam" id="TIGR00223">
    <property type="entry name" value="panD"/>
    <property type="match status" value="1"/>
</dbReference>
<evidence type="ECO:0000256" key="7">
    <source>
        <dbReference type="ARBA" id="ARBA00023270"/>
    </source>
</evidence>
<keyword evidence="6 9" id="KW-0456">Lyase</keyword>
<gene>
    <name evidence="9" type="primary">panD</name>
    <name evidence="14" type="ORF">GFER_14635</name>
</gene>
<comment type="subcellular location">
    <subcellularLocation>
        <location evidence="9">Cytoplasm</location>
    </subcellularLocation>
</comment>
<dbReference type="Gene3D" id="2.40.40.20">
    <property type="match status" value="1"/>
</dbReference>
<evidence type="ECO:0000313" key="15">
    <source>
        <dbReference type="Proteomes" id="UP000035068"/>
    </source>
</evidence>
<feature type="modified residue" description="Pyruvic acid (Ser)" evidence="9 12">
    <location>
        <position position="25"/>
    </location>
</feature>
<dbReference type="PANTHER" id="PTHR21012:SF0">
    <property type="entry name" value="ASPARTATE 1-DECARBOXYLASE"/>
    <property type="match status" value="1"/>
</dbReference>
<feature type="binding site" evidence="9 11">
    <location>
        <position position="57"/>
    </location>
    <ligand>
        <name>substrate</name>
    </ligand>
</feature>
<reference evidence="14 15" key="1">
    <citation type="submission" date="2014-12" db="EMBL/GenBank/DDBJ databases">
        <title>Genomes of Geoalkalibacter ferrihydriticus and Geoalkalibacter subterraneus, two haloalkaliphilic metal-reducing members of the Geobacteraceae.</title>
        <authorList>
            <person name="Badalamenti J.P."/>
            <person name="Torres C.I."/>
            <person name="Krajmalnik-Brown R."/>
            <person name="Bond D.R."/>
        </authorList>
    </citation>
    <scope>NUCLEOTIDE SEQUENCE [LARGE SCALE GENOMIC DNA]</scope>
    <source>
        <strain evidence="14 15">DSM 17813</strain>
    </source>
</reference>
<dbReference type="GO" id="GO:0005829">
    <property type="term" value="C:cytosol"/>
    <property type="evidence" value="ECO:0007669"/>
    <property type="project" value="TreeGrafter"/>
</dbReference>
<evidence type="ECO:0000256" key="10">
    <source>
        <dbReference type="PIRSR" id="PIRSR006246-1"/>
    </source>
</evidence>
<dbReference type="GO" id="GO:0015940">
    <property type="term" value="P:pantothenate biosynthetic process"/>
    <property type="evidence" value="ECO:0007669"/>
    <property type="project" value="UniProtKB-UniRule"/>
</dbReference>
<feature type="binding site" evidence="9 11">
    <location>
        <begin position="73"/>
        <end position="75"/>
    </location>
    <ligand>
        <name>substrate</name>
    </ligand>
</feature>
<name>A0A0C2DQW3_9BACT</name>
<dbReference type="Proteomes" id="UP000035068">
    <property type="component" value="Unassembled WGS sequence"/>
</dbReference>
<comment type="pathway">
    <text evidence="9">Cofactor biosynthesis; (R)-pantothenate biosynthesis; beta-alanine from L-aspartate: step 1/1.</text>
</comment>
<keyword evidence="4 9" id="KW-0068">Autocatalytic cleavage</keyword>
<dbReference type="PANTHER" id="PTHR21012">
    <property type="entry name" value="ASPARTATE 1-DECARBOXYLASE"/>
    <property type="match status" value="1"/>
</dbReference>
<dbReference type="EMBL" id="JWJD01000007">
    <property type="protein sequence ID" value="KIH75824.1"/>
    <property type="molecule type" value="Genomic_DNA"/>
</dbReference>
<sequence>MTRKMLKSKIHRATVTGADLHYEGSITIDRDLMEQSDIKPYEAVDIWNVTYGTRFQTYAIEGQPGSGTICINGAAARLVSRGDLVIIASWLDIPEAQVAAHEPKLVFVDEKNRSTSQTVETGGQADLKKAI</sequence>
<keyword evidence="3 9" id="KW-0210">Decarboxylase</keyword>